<dbReference type="GO" id="GO:0016020">
    <property type="term" value="C:membrane"/>
    <property type="evidence" value="ECO:0007669"/>
    <property type="project" value="UniProtKB-SubCell"/>
</dbReference>
<name>A0A6J5WJC6_PRUAR</name>
<evidence type="ECO:0000256" key="2">
    <source>
        <dbReference type="SAM" id="Phobius"/>
    </source>
</evidence>
<organism evidence="4 5">
    <name type="scientific">Prunus armeniaca</name>
    <name type="common">Apricot</name>
    <name type="synonym">Armeniaca vulgaris</name>
    <dbReference type="NCBI Taxonomy" id="36596"/>
    <lineage>
        <taxon>Eukaryota</taxon>
        <taxon>Viridiplantae</taxon>
        <taxon>Streptophyta</taxon>
        <taxon>Embryophyta</taxon>
        <taxon>Tracheophyta</taxon>
        <taxon>Spermatophyta</taxon>
        <taxon>Magnoliopsida</taxon>
        <taxon>eudicotyledons</taxon>
        <taxon>Gunneridae</taxon>
        <taxon>Pentapetalae</taxon>
        <taxon>rosids</taxon>
        <taxon>fabids</taxon>
        <taxon>Rosales</taxon>
        <taxon>Rosaceae</taxon>
        <taxon>Amygdaloideae</taxon>
        <taxon>Amygdaleae</taxon>
        <taxon>Prunus</taxon>
    </lineage>
</organism>
<evidence type="ECO:0000256" key="1">
    <source>
        <dbReference type="ARBA" id="ARBA00004141"/>
    </source>
</evidence>
<feature type="domain" description="Very-long-chain aldehyde decarbonylase CER1-like C-terminal" evidence="3">
    <location>
        <begin position="201"/>
        <end position="255"/>
    </location>
</feature>
<keyword evidence="2" id="KW-0812">Transmembrane</keyword>
<keyword evidence="2" id="KW-1133">Transmembrane helix</keyword>
<evidence type="ECO:0000259" key="3">
    <source>
        <dbReference type="Pfam" id="PF12076"/>
    </source>
</evidence>
<comment type="subcellular location">
    <subcellularLocation>
        <location evidence="1">Membrane</location>
        <topology evidence="1">Multi-pass membrane protein</topology>
    </subcellularLocation>
</comment>
<feature type="transmembrane region" description="Helical" evidence="2">
    <location>
        <begin position="63"/>
        <end position="83"/>
    </location>
</feature>
<keyword evidence="2" id="KW-0472">Membrane</keyword>
<protein>
    <recommendedName>
        <fullName evidence="3">Very-long-chain aldehyde decarbonylase CER1-like C-terminal domain-containing protein</fullName>
    </recommendedName>
</protein>
<gene>
    <name evidence="4" type="ORF">ORAREDHAP_LOCUS14359</name>
</gene>
<dbReference type="EMBL" id="CAEKKB010000002">
    <property type="protein sequence ID" value="CAB4299722.1"/>
    <property type="molecule type" value="Genomic_DNA"/>
</dbReference>
<dbReference type="InterPro" id="IPR021940">
    <property type="entry name" value="CER1-like_C"/>
</dbReference>
<sequence length="270" mass="31041">MPIYDYIYETMDKSSDALYETSLKREEETPDVLHLTHLTTPESIYHLPLGFASLASRPHTSKWYLWLMWPVTLWSMILTWIYGRTFVVERQRFDNLRLQTWAIPKYNLQYYLQWQNEAINSLIEEAIIQAEEKGVKVLCLGLLNQASLLFIFPFTFKGEELNRYGGLYVHRHPHLKIRVVDGSSLAVAITLNTIPKGTTQVLLRGNLTKVAYAVAFALCQKGIQVATLHHDEYLKLAKSLSGMESGLLLAKSYAHEFIYLAGLVSGRWIE</sequence>
<keyword evidence="5" id="KW-1185">Reference proteome</keyword>
<evidence type="ECO:0000313" key="5">
    <source>
        <dbReference type="Proteomes" id="UP000507245"/>
    </source>
</evidence>
<accession>A0A6J5WJC6</accession>
<dbReference type="Pfam" id="PF12076">
    <property type="entry name" value="CER1-like_C"/>
    <property type="match status" value="1"/>
</dbReference>
<evidence type="ECO:0000313" key="4">
    <source>
        <dbReference type="EMBL" id="CAB4299722.1"/>
    </source>
</evidence>
<dbReference type="AlphaFoldDB" id="A0A6J5WJC6"/>
<proteinExistence type="predicted"/>
<reference evidence="5" key="1">
    <citation type="journal article" date="2020" name="Genome Biol.">
        <title>Gamete binning: chromosome-level and haplotype-resolved genome assembly enabled by high-throughput single-cell sequencing of gamete genomes.</title>
        <authorList>
            <person name="Campoy J.A."/>
            <person name="Sun H."/>
            <person name="Goel M."/>
            <person name="Jiao W.-B."/>
            <person name="Folz-Donahue K."/>
            <person name="Wang N."/>
            <person name="Rubio M."/>
            <person name="Liu C."/>
            <person name="Kukat C."/>
            <person name="Ruiz D."/>
            <person name="Huettel B."/>
            <person name="Schneeberger K."/>
        </authorList>
    </citation>
    <scope>NUCLEOTIDE SEQUENCE [LARGE SCALE GENOMIC DNA]</scope>
    <source>
        <strain evidence="5">cv. Rojo Pasion</strain>
    </source>
</reference>
<dbReference type="Proteomes" id="UP000507245">
    <property type="component" value="Unassembled WGS sequence"/>
</dbReference>
<dbReference type="OrthoDB" id="408954at2759"/>